<dbReference type="InterPro" id="IPR036315">
    <property type="entry name" value="BRCA2_hlx_sf"/>
</dbReference>
<evidence type="ECO:0000259" key="7">
    <source>
        <dbReference type="Pfam" id="PF09103"/>
    </source>
</evidence>
<feature type="region of interest" description="Disordered" evidence="6">
    <location>
        <begin position="149"/>
        <end position="170"/>
    </location>
</feature>
<keyword evidence="3" id="KW-0238">DNA-binding</keyword>
<evidence type="ECO:0000256" key="1">
    <source>
        <dbReference type="ARBA" id="ARBA00022737"/>
    </source>
</evidence>
<dbReference type="SUPFAM" id="SSF81872">
    <property type="entry name" value="BRCA2 helical domain"/>
    <property type="match status" value="1"/>
</dbReference>
<dbReference type="InterPro" id="IPR015187">
    <property type="entry name" value="BRCA2_OB_1"/>
</dbReference>
<reference evidence="9" key="1">
    <citation type="journal article" date="2017" name="Nature">
        <title>The genome of Chenopodium quinoa.</title>
        <authorList>
            <person name="Jarvis D.E."/>
            <person name="Ho Y.S."/>
            <person name="Lightfoot D.J."/>
            <person name="Schmoeckel S.M."/>
            <person name="Li B."/>
            <person name="Borm T.J.A."/>
            <person name="Ohyanagi H."/>
            <person name="Mineta K."/>
            <person name="Michell C.T."/>
            <person name="Saber N."/>
            <person name="Kharbatia N.M."/>
            <person name="Rupper R.R."/>
            <person name="Sharp A.R."/>
            <person name="Dally N."/>
            <person name="Boughton B.A."/>
            <person name="Woo Y.H."/>
            <person name="Gao G."/>
            <person name="Schijlen E.G.W.M."/>
            <person name="Guo X."/>
            <person name="Momin A.A."/>
            <person name="Negrao S."/>
            <person name="Al-Babili S."/>
            <person name="Gehring C."/>
            <person name="Roessner U."/>
            <person name="Jung C."/>
            <person name="Murphy K."/>
            <person name="Arold S.T."/>
            <person name="Gojobori T."/>
            <person name="van der Linden C.G."/>
            <person name="van Loo E.N."/>
            <person name="Jellen E.N."/>
            <person name="Maughan P.J."/>
            <person name="Tester M."/>
        </authorList>
    </citation>
    <scope>NUCLEOTIDE SEQUENCE [LARGE SCALE GENOMIC DNA]</scope>
    <source>
        <strain evidence="9">cv. PI 614886</strain>
    </source>
</reference>
<dbReference type="EnsemblPlants" id="AUR62030766-RA">
    <property type="protein sequence ID" value="AUR62030766-RA:cds"/>
    <property type="gene ID" value="AUR62030766"/>
</dbReference>
<dbReference type="Pfam" id="PF09103">
    <property type="entry name" value="BRCA-2_OB1"/>
    <property type="match status" value="1"/>
</dbReference>
<keyword evidence="2" id="KW-0227">DNA damage</keyword>
<proteinExistence type="predicted"/>
<dbReference type="PANTHER" id="PTHR11289:SF0">
    <property type="entry name" value="BREAST CANCER TYPE 2 SUSCEPTIBILITY PROTEIN"/>
    <property type="match status" value="1"/>
</dbReference>
<dbReference type="SUPFAM" id="SSF81878">
    <property type="entry name" value="BRCA2 tower domain"/>
    <property type="match status" value="1"/>
</dbReference>
<dbReference type="SUPFAM" id="SSF50249">
    <property type="entry name" value="Nucleic acid-binding proteins"/>
    <property type="match status" value="3"/>
</dbReference>
<dbReference type="Proteomes" id="UP000596660">
    <property type="component" value="Unplaced"/>
</dbReference>
<evidence type="ECO:0000256" key="3">
    <source>
        <dbReference type="ARBA" id="ARBA00023125"/>
    </source>
</evidence>
<keyword evidence="1" id="KW-0677">Repeat</keyword>
<dbReference type="GO" id="GO:0000724">
    <property type="term" value="P:double-strand break repair via homologous recombination"/>
    <property type="evidence" value="ECO:0007669"/>
    <property type="project" value="InterPro"/>
</dbReference>
<evidence type="ECO:0000256" key="5">
    <source>
        <dbReference type="ARBA" id="ARBA00023204"/>
    </source>
</evidence>
<accession>A0A803MK33</accession>
<sequence>MSTWQIFSDAGDNFRWEVSPSHQPSHQQTNHHCSTPPPSLPSFHDVLLQGCSKILEDCDNRNVVDDDIPMFRTGSGSSVVLKKSSIAKASSVLGDDFIDNFDTEQPCFKGNGFSTPNSMFQTGSGKKVNVSSSGLLRARALLSVEESNDDFSTQGSEPAKKKFRGVDTSAFEKHSSSGKRKFGISSMGANKDMHFSKSPFHLKSDSSGAEFGDEDFAKLIRPEMSDSICKPPAIKFNTAGGRFISVSRDALQRARNLLSDPEMDSPSHEGDVGASMFSFIKAGDSDGSFFNKENKTDYSHKSEQNPKIFVSPMKSSSTMKPLLETKSENLISGTNLMRKFDAEESNCKSNGKLSCPTNSLQGKSNVPDPVLQPSMANGAGPGFHRFSKSSGVPLSDISNTIGIDSKVSAIKKGTTTELKRLGKRSSVSPFKMPRNSKFITPLNSNLSSIPDGLSSRESEASNCRKRVCTRYPFQNSRLYVKEFFEKPPTYPELLDHIPEEVRQITPRTSEKYTFVDGSQRFGVENFYHLLVQSGASVQHASKEWVTNHFKWIVWKLASYERCYSSKSMKKFLTISDVLEELKYRYEREVNHGQRSAIKRILEGDASPSSMLVLCVSEIEDPSTSMADKSSNSRIELTDGWYSVCAQLDLVLSKQLDAGKLFVGQKLRICGAGLIGWNGPVSPLKASPLISLMLHINGTYRASWHERLGLCRGMCAPLAFRCIKDNGGLIPRTLVGVTRMYPVLYRERLKSGGYIVRSEKLEASLTQLYNRRRSNIIEGLTSDFQRGLVGSCTEDDYDNEGAKIMKMLESAAEPELLMAEMSSEQLASFSKYRATIDETRQGDLQRLIEKALEDAGLSARDVTPFMRVRVVGLKSRGQYKGEVQREGLITIWNPTEQQKLELVEGQAYAISGLIPSHSDLSTLYLQARGSSTKWKPLTTKEKESFGPFFNPRKPVSLSRMGEVPLSSEFDTAMLVLHVGLEYISGKQKKQWVFVTDGSLCETEVSTFSLLAINFCSPCGDDDSLSLVNYNLVGSIIGFCNLVKRTKDHVNLMWVAEATENSTYYLKYNHPYCSHLKDAFGLVKKWQQSASSTIEKLREKILHIVGGPKGPIGLVVNTNAHK</sequence>
<evidence type="ECO:0000313" key="10">
    <source>
        <dbReference type="Proteomes" id="UP000596660"/>
    </source>
</evidence>
<evidence type="ECO:0008006" key="11">
    <source>
        <dbReference type="Google" id="ProtNLM"/>
    </source>
</evidence>
<dbReference type="GO" id="GO:0003677">
    <property type="term" value="F:DNA binding"/>
    <property type="evidence" value="ECO:0007669"/>
    <property type="project" value="UniProtKB-KW"/>
</dbReference>
<dbReference type="PROSITE" id="PS50138">
    <property type="entry name" value="BRCA2_REPEAT"/>
    <property type="match status" value="2"/>
</dbReference>
<feature type="domain" description="Breast cancer type 2 susceptibility protein helical" evidence="8">
    <location>
        <begin position="517"/>
        <end position="591"/>
    </location>
</feature>
<dbReference type="FunFam" id="2.40.50.140:FF:000262">
    <property type="entry name" value="Protein BREAST CANCER SUSCEPTIBILITY 2 homolog B"/>
    <property type="match status" value="1"/>
</dbReference>
<protein>
    <recommendedName>
        <fullName evidence="11">Tower domain-containing protein</fullName>
    </recommendedName>
</protein>
<keyword evidence="10" id="KW-1185">Reference proteome</keyword>
<evidence type="ECO:0000259" key="8">
    <source>
        <dbReference type="Pfam" id="PF09169"/>
    </source>
</evidence>
<dbReference type="Gramene" id="AUR62030766-RA">
    <property type="protein sequence ID" value="AUR62030766-RA:cds"/>
    <property type="gene ID" value="AUR62030766"/>
</dbReference>
<dbReference type="PANTHER" id="PTHR11289">
    <property type="entry name" value="BREAST CANCER TYPE 2 SUSCEPTIBILITY PROTEIN BRCA2"/>
    <property type="match status" value="1"/>
</dbReference>
<dbReference type="AlphaFoldDB" id="A0A803MK33"/>
<evidence type="ECO:0000313" key="9">
    <source>
        <dbReference type="EnsemblPlants" id="AUR62030766-RA:cds"/>
    </source>
</evidence>
<feature type="domain" description="BRCA2 OB1" evidence="7">
    <location>
        <begin position="595"/>
        <end position="711"/>
    </location>
</feature>
<dbReference type="CDD" id="cd04493">
    <property type="entry name" value="BRCA2DBD_OB1"/>
    <property type="match status" value="1"/>
</dbReference>
<keyword evidence="4" id="KW-0233">DNA recombination</keyword>
<dbReference type="InterPro" id="IPR015525">
    <property type="entry name" value="BRCA2"/>
</dbReference>
<evidence type="ECO:0000256" key="6">
    <source>
        <dbReference type="SAM" id="MobiDB-lite"/>
    </source>
</evidence>
<dbReference type="Gene3D" id="2.40.50.140">
    <property type="entry name" value="Nucleic acid-binding proteins"/>
    <property type="match status" value="4"/>
</dbReference>
<reference evidence="9" key="2">
    <citation type="submission" date="2021-03" db="UniProtKB">
        <authorList>
            <consortium name="EnsemblPlants"/>
        </authorList>
    </citation>
    <scope>IDENTIFICATION</scope>
</reference>
<dbReference type="InterPro" id="IPR012340">
    <property type="entry name" value="NA-bd_OB-fold"/>
</dbReference>
<dbReference type="InterPro" id="IPR002093">
    <property type="entry name" value="BRCA2_repeat"/>
</dbReference>
<evidence type="ECO:0000256" key="4">
    <source>
        <dbReference type="ARBA" id="ARBA00023172"/>
    </source>
</evidence>
<dbReference type="OMA" id="MMELYNQ"/>
<organism evidence="9 10">
    <name type="scientific">Chenopodium quinoa</name>
    <name type="common">Quinoa</name>
    <dbReference type="NCBI Taxonomy" id="63459"/>
    <lineage>
        <taxon>Eukaryota</taxon>
        <taxon>Viridiplantae</taxon>
        <taxon>Streptophyta</taxon>
        <taxon>Embryophyta</taxon>
        <taxon>Tracheophyta</taxon>
        <taxon>Spermatophyta</taxon>
        <taxon>Magnoliopsida</taxon>
        <taxon>eudicotyledons</taxon>
        <taxon>Gunneridae</taxon>
        <taxon>Pentapetalae</taxon>
        <taxon>Caryophyllales</taxon>
        <taxon>Chenopodiaceae</taxon>
        <taxon>Chenopodioideae</taxon>
        <taxon>Atripliceae</taxon>
        <taxon>Chenopodium</taxon>
    </lineage>
</organism>
<dbReference type="Pfam" id="PF00634">
    <property type="entry name" value="BRCA2"/>
    <property type="match status" value="2"/>
</dbReference>
<evidence type="ECO:0000256" key="2">
    <source>
        <dbReference type="ARBA" id="ARBA00022763"/>
    </source>
</evidence>
<dbReference type="GO" id="GO:0006355">
    <property type="term" value="P:regulation of DNA-templated transcription"/>
    <property type="evidence" value="ECO:0007669"/>
    <property type="project" value="TreeGrafter"/>
</dbReference>
<dbReference type="InterPro" id="IPR015252">
    <property type="entry name" value="BRCA2_hlx"/>
</dbReference>
<dbReference type="Pfam" id="PF09169">
    <property type="entry name" value="BRCA-2_helical"/>
    <property type="match status" value="1"/>
</dbReference>
<keyword evidence="5" id="KW-0234">DNA repair</keyword>
<name>A0A803MK33_CHEQI</name>